<dbReference type="PANTHER" id="PTHR30061:SF50">
    <property type="entry name" value="MALTOSE_MALTODEXTRIN-BINDING PERIPLASMIC PROTEIN"/>
    <property type="match status" value="1"/>
</dbReference>
<dbReference type="EMBL" id="RIBZ01000154">
    <property type="protein sequence ID" value="RNG28806.1"/>
    <property type="molecule type" value="Genomic_DNA"/>
</dbReference>
<dbReference type="GO" id="GO:1901982">
    <property type="term" value="F:maltose binding"/>
    <property type="evidence" value="ECO:0007669"/>
    <property type="project" value="TreeGrafter"/>
</dbReference>
<dbReference type="Pfam" id="PF01547">
    <property type="entry name" value="SBP_bac_1"/>
    <property type="match status" value="1"/>
</dbReference>
<proteinExistence type="inferred from homology"/>
<dbReference type="GO" id="GO:0042956">
    <property type="term" value="P:maltodextrin transmembrane transport"/>
    <property type="evidence" value="ECO:0007669"/>
    <property type="project" value="TreeGrafter"/>
</dbReference>
<dbReference type="GO" id="GO:0015768">
    <property type="term" value="P:maltose transport"/>
    <property type="evidence" value="ECO:0007669"/>
    <property type="project" value="TreeGrafter"/>
</dbReference>
<evidence type="ECO:0000313" key="5">
    <source>
        <dbReference type="EMBL" id="RNG28806.1"/>
    </source>
</evidence>
<dbReference type="InterPro" id="IPR006059">
    <property type="entry name" value="SBP"/>
</dbReference>
<comment type="similarity">
    <text evidence="1">Belongs to the bacterial solute-binding protein 1 family.</text>
</comment>
<dbReference type="Proteomes" id="UP000275401">
    <property type="component" value="Unassembled WGS sequence"/>
</dbReference>
<feature type="compositionally biased region" description="Basic residues" evidence="4">
    <location>
        <begin position="8"/>
        <end position="25"/>
    </location>
</feature>
<dbReference type="AlphaFoldDB" id="A0A3M8WFD4"/>
<keyword evidence="3" id="KW-0732">Signal</keyword>
<gene>
    <name evidence="5" type="ORF">EEJ42_11770</name>
</gene>
<accession>A0A3M8WFD4</accession>
<evidence type="ECO:0000256" key="1">
    <source>
        <dbReference type="ARBA" id="ARBA00008520"/>
    </source>
</evidence>
<protein>
    <submittedName>
        <fullName evidence="5">Extracellular solute-binding protein</fullName>
    </submittedName>
</protein>
<dbReference type="SUPFAM" id="SSF53850">
    <property type="entry name" value="Periplasmic binding protein-like II"/>
    <property type="match status" value="1"/>
</dbReference>
<dbReference type="GO" id="GO:0055052">
    <property type="term" value="C:ATP-binding cassette (ABC) transporter complex, substrate-binding subunit-containing"/>
    <property type="evidence" value="ECO:0007669"/>
    <property type="project" value="TreeGrafter"/>
</dbReference>
<organism evidence="5 6">
    <name type="scientific">Streptomyces botrytidirepellens</name>
    <dbReference type="NCBI Taxonomy" id="2486417"/>
    <lineage>
        <taxon>Bacteria</taxon>
        <taxon>Bacillati</taxon>
        <taxon>Actinomycetota</taxon>
        <taxon>Actinomycetes</taxon>
        <taxon>Kitasatosporales</taxon>
        <taxon>Streptomycetaceae</taxon>
        <taxon>Streptomyces</taxon>
    </lineage>
</organism>
<name>A0A3M8WFD4_9ACTN</name>
<sequence length="514" mass="55900">MASTLWRRPAHHPLRRHPRRGGRRRAAADRVPPRRWGRRPLGAGVHLAETMAPVRFSMYGLAHPHHDVLKKRSRIHQVERGWTTMFTSKIAKTLVGGLTAALVLTGCGRTDAKQGQADKGPPIDTSRARGDITVWAMGTEGELLPQLAARFEKANPEAKVRVTAVPWQDYGKKVETAIASGDTPDATLVGTADLAAFATTSGLEQVPPKLVDNSAFYRGAVQSTAFEGATYGVPWYVETRSLFYRKDMARAAGVSAPKTWHEYRPFLKALQRQGARWGLSLPTGAAQSWQSVLPFMWQAGARLVNKDGTKFTFDTPEVLKGLQFYRSFIASKTTSPNGPMSLGEIEPKFVAGSTAALISGPWEQGLLKSAGGQSFVDDKVGVAPLPAGPKSNTSYIGGGHWAVFKDAKNREGAWKFIRWMARPDSQKAWYDLSGDLPAVQSAWTEGKLATDASMAVFRSQLKTAQPGPNTTTWKQVTAELDAEIEKVAKGTSSPEAAVQRLQAKASTIGTGNQR</sequence>
<evidence type="ECO:0000256" key="4">
    <source>
        <dbReference type="SAM" id="MobiDB-lite"/>
    </source>
</evidence>
<evidence type="ECO:0000313" key="6">
    <source>
        <dbReference type="Proteomes" id="UP000275401"/>
    </source>
</evidence>
<dbReference type="Gene3D" id="3.40.190.10">
    <property type="entry name" value="Periplasmic binding protein-like II"/>
    <property type="match status" value="2"/>
</dbReference>
<evidence type="ECO:0000256" key="3">
    <source>
        <dbReference type="ARBA" id="ARBA00022729"/>
    </source>
</evidence>
<dbReference type="PANTHER" id="PTHR30061">
    <property type="entry name" value="MALTOSE-BINDING PERIPLASMIC PROTEIN"/>
    <property type="match status" value="1"/>
</dbReference>
<feature type="region of interest" description="Disordered" evidence="4">
    <location>
        <begin position="488"/>
        <end position="514"/>
    </location>
</feature>
<dbReference type="CDD" id="cd14747">
    <property type="entry name" value="PBP2_MalE"/>
    <property type="match status" value="1"/>
</dbReference>
<keyword evidence="6" id="KW-1185">Reference proteome</keyword>
<reference evidence="5 6" key="1">
    <citation type="submission" date="2018-11" db="EMBL/GenBank/DDBJ databases">
        <title>The Potential of Streptomyces as Biocontrol Agents against the Tomato grey mould, Botrytis cinerea (Gray mold) Frontiers in Microbiology.</title>
        <authorList>
            <person name="Li D."/>
        </authorList>
    </citation>
    <scope>NUCLEOTIDE SEQUENCE [LARGE SCALE GENOMIC DNA]</scope>
    <source>
        <strain evidence="5 6">NEAU-LD23</strain>
    </source>
</reference>
<comment type="caution">
    <text evidence="5">The sequence shown here is derived from an EMBL/GenBank/DDBJ whole genome shotgun (WGS) entry which is preliminary data.</text>
</comment>
<evidence type="ECO:0000256" key="2">
    <source>
        <dbReference type="ARBA" id="ARBA00022448"/>
    </source>
</evidence>
<feature type="region of interest" description="Disordered" evidence="4">
    <location>
        <begin position="1"/>
        <end position="40"/>
    </location>
</feature>
<keyword evidence="2" id="KW-0813">Transport</keyword>
<feature type="compositionally biased region" description="Polar residues" evidence="4">
    <location>
        <begin position="504"/>
        <end position="514"/>
    </location>
</feature>